<reference evidence="2" key="1">
    <citation type="submission" date="2021-06" db="EMBL/GenBank/DDBJ databases">
        <title>Description of novel taxa of the family Lachnospiraceae.</title>
        <authorList>
            <person name="Chaplin A.V."/>
            <person name="Sokolova S.R."/>
            <person name="Pikina A.P."/>
            <person name="Korzhanova M."/>
            <person name="Belova V."/>
            <person name="Korostin D."/>
            <person name="Efimov B.A."/>
        </authorList>
    </citation>
    <scope>NUCLEOTIDE SEQUENCE</scope>
    <source>
        <strain evidence="2">ASD5720</strain>
    </source>
</reference>
<dbReference type="EMBL" id="JAHQCW010000036">
    <property type="protein sequence ID" value="MBU9738501.1"/>
    <property type="molecule type" value="Genomic_DNA"/>
</dbReference>
<keyword evidence="1" id="KW-0732">Signal</keyword>
<keyword evidence="3" id="KW-1185">Reference proteome</keyword>
<sequence>MRRSSILLLLCLILAAAACGPASKTTAYSYDGDTEYTVADRSLILKDIPASDPEETVILEFLYTIQGEFDKKKEILADIEPHSISIDNEKENFDNGIYIKSCTVHQIDTLTPEQYEEPKSEDGSDNPLYYYGIGDEIEQYQLTDYTVVHVKFSWDYSEKMLEMGPQWGPGEHERSFLVGKTKSDKNYKIYSFGFM</sequence>
<feature type="chain" id="PRO_5038636068" evidence="1">
    <location>
        <begin position="28"/>
        <end position="195"/>
    </location>
</feature>
<dbReference type="RefSeq" id="WP_238722648.1">
    <property type="nucleotide sequence ID" value="NZ_JAHQCW010000036.1"/>
</dbReference>
<evidence type="ECO:0000313" key="2">
    <source>
        <dbReference type="EMBL" id="MBU9738501.1"/>
    </source>
</evidence>
<organism evidence="2 3">
    <name type="scientific">Diplocloster agilis</name>
    <dbReference type="NCBI Taxonomy" id="2850323"/>
    <lineage>
        <taxon>Bacteria</taxon>
        <taxon>Bacillati</taxon>
        <taxon>Bacillota</taxon>
        <taxon>Clostridia</taxon>
        <taxon>Lachnospirales</taxon>
        <taxon>Lachnospiraceae</taxon>
        <taxon>Diplocloster</taxon>
    </lineage>
</organism>
<dbReference type="PROSITE" id="PS51257">
    <property type="entry name" value="PROKAR_LIPOPROTEIN"/>
    <property type="match status" value="1"/>
</dbReference>
<evidence type="ECO:0000313" key="3">
    <source>
        <dbReference type="Proteomes" id="UP000712157"/>
    </source>
</evidence>
<dbReference type="AlphaFoldDB" id="A0A949K6I0"/>
<accession>A0A949K6I0</accession>
<comment type="caution">
    <text evidence="2">The sequence shown here is derived from an EMBL/GenBank/DDBJ whole genome shotgun (WGS) entry which is preliminary data.</text>
</comment>
<gene>
    <name evidence="2" type="ORF">KTH89_18315</name>
</gene>
<dbReference type="Proteomes" id="UP000712157">
    <property type="component" value="Unassembled WGS sequence"/>
</dbReference>
<name>A0A949K6I0_9FIRM</name>
<protein>
    <submittedName>
        <fullName evidence="2">Uncharacterized protein</fullName>
    </submittedName>
</protein>
<evidence type="ECO:0000256" key="1">
    <source>
        <dbReference type="SAM" id="SignalP"/>
    </source>
</evidence>
<proteinExistence type="predicted"/>
<feature type="signal peptide" evidence="1">
    <location>
        <begin position="1"/>
        <end position="27"/>
    </location>
</feature>